<dbReference type="AlphaFoldDB" id="A0A1T4L5D9"/>
<gene>
    <name evidence="2" type="ORF">BTE48_02640</name>
</gene>
<evidence type="ECO:0000313" key="3">
    <source>
        <dbReference type="Proteomes" id="UP000191418"/>
    </source>
</evidence>
<accession>A0A1T4L5D9</accession>
<name>A0A1T4L5D9_9GAMM</name>
<dbReference type="SUPFAM" id="SSF50341">
    <property type="entry name" value="CheW-like"/>
    <property type="match status" value="1"/>
</dbReference>
<dbReference type="EMBL" id="MTSM01000002">
    <property type="protein sequence ID" value="OPX56791.1"/>
    <property type="molecule type" value="Genomic_DNA"/>
</dbReference>
<dbReference type="STRING" id="64969.SAMN02745127_00312"/>
<dbReference type="SMART" id="SM00260">
    <property type="entry name" value="CheW"/>
    <property type="match status" value="1"/>
</dbReference>
<evidence type="ECO:0000259" key="1">
    <source>
        <dbReference type="PROSITE" id="PS50851"/>
    </source>
</evidence>
<comment type="caution">
    <text evidence="2">The sequence shown here is derived from an EMBL/GenBank/DDBJ whole genome shotgun (WGS) entry which is preliminary data.</text>
</comment>
<organism evidence="2 3">
    <name type="scientific">Oceanospirillum multiglobuliferum</name>
    <dbReference type="NCBI Taxonomy" id="64969"/>
    <lineage>
        <taxon>Bacteria</taxon>
        <taxon>Pseudomonadati</taxon>
        <taxon>Pseudomonadota</taxon>
        <taxon>Gammaproteobacteria</taxon>
        <taxon>Oceanospirillales</taxon>
        <taxon>Oceanospirillaceae</taxon>
        <taxon>Oceanospirillum</taxon>
    </lineage>
</organism>
<sequence>MAKSGANDFSSPQEAIEGYLEALLQDVADYDDDFDQPVAKPIYTEIGEKHSVSLEGGQGITPKAELKSKSADERFDRVEFAYQETPVVVMPELRFAEPEPEVEIPTEIELETVEPEIVFAEPEPVVEYAEPEIEQVETIATFETSAVTEKIDTDINVELAPEQNEGWTDGRPDWAQGRFECLLFIVKGLKLAVPLAELGGIHKLEKVPTPLFGQPGWFLGIIRANARNVGLVDTAQWVMPERIREDHEPNFRFAIRIHNSDWGLACNEVAEAISLHPDEVKWRTSLGRRPWLAGTVVDHMCALIDVAAFARLLDSDKVPVNLQELTAASDD</sequence>
<dbReference type="GO" id="GO:0007165">
    <property type="term" value="P:signal transduction"/>
    <property type="evidence" value="ECO:0007669"/>
    <property type="project" value="InterPro"/>
</dbReference>
<dbReference type="OrthoDB" id="5565759at2"/>
<dbReference type="RefSeq" id="WP_078743939.1">
    <property type="nucleotide sequence ID" value="NZ_FUXG01000002.1"/>
</dbReference>
<dbReference type="Pfam" id="PF01584">
    <property type="entry name" value="CheW"/>
    <property type="match status" value="1"/>
</dbReference>
<dbReference type="InterPro" id="IPR036061">
    <property type="entry name" value="CheW-like_dom_sf"/>
</dbReference>
<dbReference type="GO" id="GO:0006935">
    <property type="term" value="P:chemotaxis"/>
    <property type="evidence" value="ECO:0007669"/>
    <property type="project" value="InterPro"/>
</dbReference>
<feature type="domain" description="CheW-like" evidence="1">
    <location>
        <begin position="178"/>
        <end position="315"/>
    </location>
</feature>
<dbReference type="InterPro" id="IPR002545">
    <property type="entry name" value="CheW-lke_dom"/>
</dbReference>
<protein>
    <recommendedName>
        <fullName evidence="1">CheW-like domain-containing protein</fullName>
    </recommendedName>
</protein>
<keyword evidence="3" id="KW-1185">Reference proteome</keyword>
<evidence type="ECO:0000313" key="2">
    <source>
        <dbReference type="EMBL" id="OPX56791.1"/>
    </source>
</evidence>
<dbReference type="PROSITE" id="PS50851">
    <property type="entry name" value="CHEW"/>
    <property type="match status" value="1"/>
</dbReference>
<dbReference type="Proteomes" id="UP000191418">
    <property type="component" value="Unassembled WGS sequence"/>
</dbReference>
<reference evidence="2 3" key="1">
    <citation type="submission" date="2017-01" db="EMBL/GenBank/DDBJ databases">
        <title>Genome Sequencing of a Marine Spirillum, Oceanospirillum multiglobuliferum ATCC 33336, from Japan.</title>
        <authorList>
            <person name="Carney J.G."/>
            <person name="Trachtenberg A.M."/>
            <person name="Rheaume B.A."/>
            <person name="Linnane J.D."/>
            <person name="Pitts N.L."/>
            <person name="Mykles D.L."/>
            <person name="Maclea K.S."/>
        </authorList>
    </citation>
    <scope>NUCLEOTIDE SEQUENCE [LARGE SCALE GENOMIC DNA]</scope>
    <source>
        <strain evidence="2 3">ATCC 33336</strain>
    </source>
</reference>
<proteinExistence type="predicted"/>